<organism evidence="6 7">
    <name type="scientific">Pseudogymnoascus verrucosus</name>
    <dbReference type="NCBI Taxonomy" id="342668"/>
    <lineage>
        <taxon>Eukaryota</taxon>
        <taxon>Fungi</taxon>
        <taxon>Dikarya</taxon>
        <taxon>Ascomycota</taxon>
        <taxon>Pezizomycotina</taxon>
        <taxon>Leotiomycetes</taxon>
        <taxon>Thelebolales</taxon>
        <taxon>Thelebolaceae</taxon>
        <taxon>Pseudogymnoascus</taxon>
    </lineage>
</organism>
<feature type="compositionally biased region" description="Basic and acidic residues" evidence="3">
    <location>
        <begin position="1333"/>
        <end position="1351"/>
    </location>
</feature>
<evidence type="ECO:0000313" key="7">
    <source>
        <dbReference type="Proteomes" id="UP000091956"/>
    </source>
</evidence>
<dbReference type="PANTHER" id="PTHR10039:SF17">
    <property type="entry name" value="FUNGAL STAND N-TERMINAL GOODBYE DOMAIN-CONTAINING PROTEIN-RELATED"/>
    <property type="match status" value="1"/>
</dbReference>
<dbReference type="GeneID" id="28836975"/>
<dbReference type="Proteomes" id="UP000091956">
    <property type="component" value="Unassembled WGS sequence"/>
</dbReference>
<evidence type="ECO:0000259" key="4">
    <source>
        <dbReference type="Pfam" id="PF17109"/>
    </source>
</evidence>
<sequence>MALNIPAADSDLTAIWDEAIKKYNNTTGVVYKFEPGSEPATKATELQKKFLDFRHNDKWVDRIRTSLGKLSGVIQTLVGMAGNIASASFPPAPTISQALVFVLGACKNVSDKYDQIVGFYETVIIFCERLALLQERMPPQNAFRSQLVRLLGTILNMCAIAQTFTKAGRMLTFTKTLFQADDGLAGAYAEFNNQMSHFESAIITATLGISVQTGRGVENLEEMSRETQSLLRTVLWSVSTLPRQDIVFGVMGNHRNDSEREYRGVRSQRNNSNDTTYENKLTDLGQRRFSGLEGTLKRLSTGAELSLRQHIAEMGYAFMQDTCLWLHETADFKKFKEGEITRLIIKGGAWSGKSMLLFYIFYSLIAQRPEAEERILTAYFSFADRSGKRFTVQDMICCCALQFAMQDNKYRKRLVEDLKEREDKKQDTCNCTDKHIKNHLCLELFLEKTEGVKNTRMFLVIDGANMEKIKVDDEAYTEMVKINDKLKEILLHPAISLASDNSEEMEQPDETRTAVIDLTFRSRRENVTESKNDLEIFAKSRLQTLQRLSMLPEYRKTIIIDEVCSKADSFPYIEHTLHGLNNSTWLKVQWGELPESTDDIYKQLFGSRRSAKEYQQRRKILIWLAYAEHRFTLGAIRRLHEWIKEKGKHEDGEDIDIDDELDGPLSRILSLSPNFLTAIEHNYRDSKINEYDNTSFLAFSEPSLRTFFLRNSSEDRIPPIVVMFELVTMVLTMAKSDAYNSTADVADAELSSYAAKSWSDYLLRLNTCVPHKTKYEYPGAESVIMMISNVLDVDEIRNDALAKIESQTKINRTNADKIAKSIWDWSNMYLEEDGYGPKRAKLKSFCRRMSNGCRNLSEGCQSRSECYRNVCKEIARAHAQNWRFSKFPVEAYTCFQLANQMLRYSGRKEFKAEITADSIMEVSENLWGKSYSAQDYKCLAMALRYNGHYDEALSKANLGLELDPNDPPNDPWTKFELYDRIGRINFGDVEDSYPRKDDKGKLREALRNLDEAVKCGEKCSKDKEKGKEKVERTKQLKLKIEIKLNSCLEEEKKIIGRISGYPEITFFDDIVRHIAERAERNRGHWDNMHLLLNGVSDTQLSDGCKKETHKFIQYSAQGNTSVLKRIKVLYDKAIETLEKQQNSQLLGSTLLWRAIFWRFYSLPGSDGKEEWAEQSVKDLLLVLNPTTNASFATKTFASWQLMDYYFEEFCRPLANEEVEDYLSRKEKAQGSMEHVIKWFSGIQDPDFEVSLSPLSIPLAIIYRRTKQEKKFFEEVDKTFHSCYKALTDNVIYNDKPSYVMLAKILALLGLEEQSRAAFKNWCLVSSDLNIDDGGQREKADRTRSRKVEKPNHKPSKINVECNGPCGTTMDNFDEDNPVRLCYYCTNTILCHRCWQKINKGSNLGVCRKGHDYIEVSEDTPKKIVMHELKKVWEEKWKEFFTVF</sequence>
<keyword evidence="7" id="KW-1185">Reference proteome</keyword>
<dbReference type="InterPro" id="IPR019734">
    <property type="entry name" value="TPR_rpt"/>
</dbReference>
<reference evidence="6 7" key="1">
    <citation type="submission" date="2016-03" db="EMBL/GenBank/DDBJ databases">
        <title>Comparative genomics of Pseudogymnoascus destructans, the fungus causing white-nose syndrome of bats.</title>
        <authorList>
            <person name="Palmer J.M."/>
            <person name="Drees K.P."/>
            <person name="Foster J.T."/>
            <person name="Lindner D.L."/>
        </authorList>
    </citation>
    <scope>NUCLEOTIDE SEQUENCE [LARGE SCALE GENOMIC DNA]</scope>
    <source>
        <strain evidence="6 7">UAMH 10579</strain>
    </source>
</reference>
<evidence type="ECO:0000256" key="1">
    <source>
        <dbReference type="ARBA" id="ARBA00022737"/>
    </source>
</evidence>
<dbReference type="Pfam" id="PF24883">
    <property type="entry name" value="NPHP3_N"/>
    <property type="match status" value="1"/>
</dbReference>
<feature type="compositionally biased region" description="Polar residues" evidence="3">
    <location>
        <begin position="267"/>
        <end position="278"/>
    </location>
</feature>
<evidence type="ECO:0000256" key="2">
    <source>
        <dbReference type="PROSITE-ProRule" id="PRU00339"/>
    </source>
</evidence>
<dbReference type="InterPro" id="IPR031350">
    <property type="entry name" value="Goodbye_dom"/>
</dbReference>
<name>A0A1B8GRS6_9PEZI</name>
<proteinExistence type="predicted"/>
<feature type="repeat" description="TPR" evidence="2">
    <location>
        <begin position="933"/>
        <end position="966"/>
    </location>
</feature>
<keyword evidence="2" id="KW-0802">TPR repeat</keyword>
<dbReference type="PROSITE" id="PS50005">
    <property type="entry name" value="TPR"/>
    <property type="match status" value="1"/>
</dbReference>
<dbReference type="InterPro" id="IPR056884">
    <property type="entry name" value="NPHP3-like_N"/>
</dbReference>
<evidence type="ECO:0000313" key="6">
    <source>
        <dbReference type="EMBL" id="OBT98544.1"/>
    </source>
</evidence>
<dbReference type="InterPro" id="IPR011990">
    <property type="entry name" value="TPR-like_helical_dom_sf"/>
</dbReference>
<feature type="region of interest" description="Disordered" evidence="3">
    <location>
        <begin position="258"/>
        <end position="278"/>
    </location>
</feature>
<evidence type="ECO:0000259" key="5">
    <source>
        <dbReference type="Pfam" id="PF24883"/>
    </source>
</evidence>
<protein>
    <submittedName>
        <fullName evidence="6">Uncharacterized protein</fullName>
    </submittedName>
</protein>
<dbReference type="Gene3D" id="1.25.40.10">
    <property type="entry name" value="Tetratricopeptide repeat domain"/>
    <property type="match status" value="1"/>
</dbReference>
<dbReference type="RefSeq" id="XP_018132277.1">
    <property type="nucleotide sequence ID" value="XM_018273075.2"/>
</dbReference>
<dbReference type="SUPFAM" id="SSF48452">
    <property type="entry name" value="TPR-like"/>
    <property type="match status" value="1"/>
</dbReference>
<dbReference type="PANTHER" id="PTHR10039">
    <property type="entry name" value="AMELOGENIN"/>
    <property type="match status" value="1"/>
</dbReference>
<dbReference type="Pfam" id="PF17109">
    <property type="entry name" value="Goodbye"/>
    <property type="match status" value="1"/>
</dbReference>
<dbReference type="OrthoDB" id="448455at2759"/>
<feature type="region of interest" description="Disordered" evidence="3">
    <location>
        <begin position="1333"/>
        <end position="1353"/>
    </location>
</feature>
<gene>
    <name evidence="6" type="ORF">VE01_03589</name>
</gene>
<reference evidence="7" key="2">
    <citation type="journal article" date="2018" name="Nat. Commun.">
        <title>Extreme sensitivity to ultraviolet light in the fungal pathogen causing white-nose syndrome of bats.</title>
        <authorList>
            <person name="Palmer J.M."/>
            <person name="Drees K.P."/>
            <person name="Foster J.T."/>
            <person name="Lindner D.L."/>
        </authorList>
    </citation>
    <scope>NUCLEOTIDE SEQUENCE [LARGE SCALE GENOMIC DNA]</scope>
    <source>
        <strain evidence="7">UAMH 10579</strain>
    </source>
</reference>
<keyword evidence="1" id="KW-0677">Repeat</keyword>
<feature type="domain" description="Nephrocystin 3-like N-terminal" evidence="5">
    <location>
        <begin position="321"/>
        <end position="463"/>
    </location>
</feature>
<evidence type="ECO:0000256" key="3">
    <source>
        <dbReference type="SAM" id="MobiDB-lite"/>
    </source>
</evidence>
<feature type="domain" description="Fungal STAND N-terminal Goodbye" evidence="4">
    <location>
        <begin position="16"/>
        <end position="131"/>
    </location>
</feature>
<dbReference type="EMBL" id="KV460216">
    <property type="protein sequence ID" value="OBT98544.1"/>
    <property type="molecule type" value="Genomic_DNA"/>
</dbReference>
<accession>A0A1B8GRS6</accession>